<organism evidence="1 2">
    <name type="scientific">Zarea fungicola</name>
    <dbReference type="NCBI Taxonomy" id="93591"/>
    <lineage>
        <taxon>Eukaryota</taxon>
        <taxon>Fungi</taxon>
        <taxon>Dikarya</taxon>
        <taxon>Ascomycota</taxon>
        <taxon>Pezizomycotina</taxon>
        <taxon>Sordariomycetes</taxon>
        <taxon>Hypocreomycetidae</taxon>
        <taxon>Hypocreales</taxon>
        <taxon>Cordycipitaceae</taxon>
        <taxon>Zarea</taxon>
    </lineage>
</organism>
<accession>A0ACC1NR51</accession>
<sequence>MPYLTKDEILAIFDGFAATNGGPFWTRVSPNVEWTIMGQGPGTGRYTDLVELRKNTLDRLQRCLAEPPQLRFVNALVSGDNSEWTTVELEAHGICKNGMKYHNRYCLIVKWDENGQVVQVRDYLDTATVQKAFAENDPEPTV</sequence>
<evidence type="ECO:0000313" key="1">
    <source>
        <dbReference type="EMBL" id="KAJ2981765.1"/>
    </source>
</evidence>
<reference evidence="1" key="1">
    <citation type="submission" date="2022-08" db="EMBL/GenBank/DDBJ databases">
        <title>Genome Sequence of Lecanicillium fungicola.</title>
        <authorList>
            <person name="Buettner E."/>
        </authorList>
    </citation>
    <scope>NUCLEOTIDE SEQUENCE</scope>
    <source>
        <strain evidence="1">Babe33</strain>
    </source>
</reference>
<name>A0ACC1NR51_9HYPO</name>
<comment type="caution">
    <text evidence="1">The sequence shown here is derived from an EMBL/GenBank/DDBJ whole genome shotgun (WGS) entry which is preliminary data.</text>
</comment>
<protein>
    <submittedName>
        <fullName evidence="1">Uncharacterized protein</fullName>
    </submittedName>
</protein>
<evidence type="ECO:0000313" key="2">
    <source>
        <dbReference type="Proteomes" id="UP001143910"/>
    </source>
</evidence>
<keyword evidence="2" id="KW-1185">Reference proteome</keyword>
<dbReference type="Proteomes" id="UP001143910">
    <property type="component" value="Unassembled WGS sequence"/>
</dbReference>
<dbReference type="EMBL" id="JANJQO010000112">
    <property type="protein sequence ID" value="KAJ2981765.1"/>
    <property type="molecule type" value="Genomic_DNA"/>
</dbReference>
<gene>
    <name evidence="1" type="ORF">NQ176_g1828</name>
</gene>
<proteinExistence type="predicted"/>